<keyword evidence="4 9" id="KW-0507">mRNA processing</keyword>
<keyword evidence="9" id="KW-0479">Metal-binding</keyword>
<dbReference type="Proteomes" id="UP000570166">
    <property type="component" value="Unassembled WGS sequence"/>
</dbReference>
<dbReference type="Pfam" id="PF14622">
    <property type="entry name" value="Ribonucleas_3_3"/>
    <property type="match status" value="1"/>
</dbReference>
<dbReference type="RefSeq" id="WP_160363890.1">
    <property type="nucleotide sequence ID" value="NZ_JACEIB010000027.1"/>
</dbReference>
<dbReference type="CDD" id="cd00593">
    <property type="entry name" value="RIBOc"/>
    <property type="match status" value="1"/>
</dbReference>
<comment type="similarity">
    <text evidence="2">Belongs to the ribonuclease III family.</text>
</comment>
<keyword evidence="5 9" id="KW-0540">Nuclease</keyword>
<keyword evidence="8 9" id="KW-0694">RNA-binding</keyword>
<dbReference type="SUPFAM" id="SSF54768">
    <property type="entry name" value="dsRNA-binding domain-like"/>
    <property type="match status" value="1"/>
</dbReference>
<evidence type="ECO:0000256" key="8">
    <source>
        <dbReference type="ARBA" id="ARBA00022884"/>
    </source>
</evidence>
<dbReference type="PROSITE" id="PS00517">
    <property type="entry name" value="RNASE_3_1"/>
    <property type="match status" value="1"/>
</dbReference>
<keyword evidence="6 9" id="KW-0255">Endonuclease</keyword>
<feature type="active site" evidence="9">
    <location>
        <position position="45"/>
    </location>
</feature>
<dbReference type="EMBL" id="JACEIB010000027">
    <property type="protein sequence ID" value="MBA2935988.1"/>
    <property type="molecule type" value="Genomic_DNA"/>
</dbReference>
<keyword evidence="14" id="KW-1185">Reference proteome</keyword>
<dbReference type="GO" id="GO:0008033">
    <property type="term" value="P:tRNA processing"/>
    <property type="evidence" value="ECO:0007669"/>
    <property type="project" value="UniProtKB-KW"/>
</dbReference>
<evidence type="ECO:0000259" key="12">
    <source>
        <dbReference type="PROSITE" id="PS50142"/>
    </source>
</evidence>
<dbReference type="GO" id="GO:0019843">
    <property type="term" value="F:rRNA binding"/>
    <property type="evidence" value="ECO:0007669"/>
    <property type="project" value="UniProtKB-KW"/>
</dbReference>
<feature type="domain" description="RNase III" evidence="12">
    <location>
        <begin position="6"/>
        <end position="128"/>
    </location>
</feature>
<evidence type="ECO:0000313" key="14">
    <source>
        <dbReference type="Proteomes" id="UP000570166"/>
    </source>
</evidence>
<dbReference type="HAMAP" id="MF_00104">
    <property type="entry name" value="RNase_III"/>
    <property type="match status" value="1"/>
</dbReference>
<dbReference type="Pfam" id="PF00035">
    <property type="entry name" value="dsrm"/>
    <property type="match status" value="1"/>
</dbReference>
<keyword evidence="9" id="KW-0819">tRNA processing</keyword>
<comment type="caution">
    <text evidence="13">The sequence shown here is derived from an EMBL/GenBank/DDBJ whole genome shotgun (WGS) entry which is preliminary data.</text>
</comment>
<comment type="catalytic activity">
    <reaction evidence="1 9">
        <text>Endonucleolytic cleavage to 5'-phosphomonoester.</text>
        <dbReference type="EC" id="3.1.26.3"/>
    </reaction>
</comment>
<dbReference type="SMART" id="SM00358">
    <property type="entry name" value="DSRM"/>
    <property type="match status" value="1"/>
</dbReference>
<dbReference type="AlphaFoldDB" id="A0A838LEX9"/>
<dbReference type="GO" id="GO:0046872">
    <property type="term" value="F:metal ion binding"/>
    <property type="evidence" value="ECO:0007669"/>
    <property type="project" value="UniProtKB-KW"/>
</dbReference>
<evidence type="ECO:0000259" key="11">
    <source>
        <dbReference type="PROSITE" id="PS50137"/>
    </source>
</evidence>
<dbReference type="PROSITE" id="PS50142">
    <property type="entry name" value="RNASE_3_2"/>
    <property type="match status" value="1"/>
</dbReference>
<gene>
    <name evidence="9 13" type="primary">rnc</name>
    <name evidence="13" type="ORF">HZF05_18055</name>
</gene>
<evidence type="ECO:0000256" key="2">
    <source>
        <dbReference type="ARBA" id="ARBA00010183"/>
    </source>
</evidence>
<name>A0A838LEX9_9SPHN</name>
<dbReference type="GO" id="GO:0005737">
    <property type="term" value="C:cytoplasm"/>
    <property type="evidence" value="ECO:0007669"/>
    <property type="project" value="UniProtKB-SubCell"/>
</dbReference>
<evidence type="ECO:0000256" key="7">
    <source>
        <dbReference type="ARBA" id="ARBA00022801"/>
    </source>
</evidence>
<reference evidence="13 14" key="1">
    <citation type="submission" date="2020-07" db="EMBL/GenBank/DDBJ databases">
        <authorList>
            <person name="Sun Q."/>
        </authorList>
    </citation>
    <scope>NUCLEOTIDE SEQUENCE [LARGE SCALE GENOMIC DNA]</scope>
    <source>
        <strain evidence="13 14">CGMCC 1.13654</strain>
    </source>
</reference>
<comment type="cofactor">
    <cofactor evidence="9">
        <name>Mg(2+)</name>
        <dbReference type="ChEBI" id="CHEBI:18420"/>
    </cofactor>
</comment>
<dbReference type="SUPFAM" id="SSF69065">
    <property type="entry name" value="RNase III domain-like"/>
    <property type="match status" value="1"/>
</dbReference>
<dbReference type="Gene3D" id="3.30.160.20">
    <property type="match status" value="1"/>
</dbReference>
<dbReference type="GO" id="GO:0004525">
    <property type="term" value="F:ribonuclease III activity"/>
    <property type="evidence" value="ECO:0007669"/>
    <property type="project" value="UniProtKB-UniRule"/>
</dbReference>
<feature type="domain" description="DRBM" evidence="11">
    <location>
        <begin position="153"/>
        <end position="222"/>
    </location>
</feature>
<dbReference type="InterPro" id="IPR011907">
    <property type="entry name" value="RNase_III"/>
</dbReference>
<feature type="compositionally biased region" description="Basic and acidic residues" evidence="10">
    <location>
        <begin position="202"/>
        <end position="222"/>
    </location>
</feature>
<feature type="binding site" evidence="9">
    <location>
        <position position="114"/>
    </location>
    <ligand>
        <name>Mg(2+)</name>
        <dbReference type="ChEBI" id="CHEBI:18420"/>
    </ligand>
</feature>
<dbReference type="CDD" id="cd10845">
    <property type="entry name" value="DSRM_RNAse_III_family"/>
    <property type="match status" value="1"/>
</dbReference>
<evidence type="ECO:0000313" key="13">
    <source>
        <dbReference type="EMBL" id="MBA2935988.1"/>
    </source>
</evidence>
<dbReference type="PANTHER" id="PTHR11207:SF0">
    <property type="entry name" value="RIBONUCLEASE 3"/>
    <property type="match status" value="1"/>
</dbReference>
<comment type="function">
    <text evidence="9">Digests double-stranded RNA. Involved in the processing of primary rRNA transcript to yield the immediate precursors to the large and small rRNAs (23S and 16S). Processes some mRNAs, and tRNAs when they are encoded in the rRNA operon. Processes pre-crRNA and tracrRNA of type II CRISPR loci if present in the organism.</text>
</comment>
<dbReference type="InterPro" id="IPR014720">
    <property type="entry name" value="dsRBD_dom"/>
</dbReference>
<evidence type="ECO:0000256" key="9">
    <source>
        <dbReference type="HAMAP-Rule" id="MF_00104"/>
    </source>
</evidence>
<keyword evidence="3 9" id="KW-0698">rRNA processing</keyword>
<feature type="binding site" evidence="9">
    <location>
        <position position="41"/>
    </location>
    <ligand>
        <name>Mg(2+)</name>
        <dbReference type="ChEBI" id="CHEBI:18420"/>
    </ligand>
</feature>
<proteinExistence type="inferred from homology"/>
<comment type="subcellular location">
    <subcellularLocation>
        <location evidence="9">Cytoplasm</location>
    </subcellularLocation>
</comment>
<dbReference type="NCBIfam" id="TIGR02191">
    <property type="entry name" value="RNaseIII"/>
    <property type="match status" value="1"/>
</dbReference>
<keyword evidence="9" id="KW-0963">Cytoplasm</keyword>
<organism evidence="13 14">
    <name type="scientific">Sphingomonas chungangi</name>
    <dbReference type="NCBI Taxonomy" id="2683589"/>
    <lineage>
        <taxon>Bacteria</taxon>
        <taxon>Pseudomonadati</taxon>
        <taxon>Pseudomonadota</taxon>
        <taxon>Alphaproteobacteria</taxon>
        <taxon>Sphingomonadales</taxon>
        <taxon>Sphingomonadaceae</taxon>
        <taxon>Sphingomonas</taxon>
    </lineage>
</organism>
<dbReference type="GO" id="GO:0006397">
    <property type="term" value="P:mRNA processing"/>
    <property type="evidence" value="ECO:0007669"/>
    <property type="project" value="UniProtKB-UniRule"/>
</dbReference>
<accession>A0A838LEX9</accession>
<dbReference type="PANTHER" id="PTHR11207">
    <property type="entry name" value="RIBONUCLEASE III"/>
    <property type="match status" value="1"/>
</dbReference>
<evidence type="ECO:0000256" key="1">
    <source>
        <dbReference type="ARBA" id="ARBA00000109"/>
    </source>
</evidence>
<dbReference type="Gene3D" id="1.10.1520.10">
    <property type="entry name" value="Ribonuclease III domain"/>
    <property type="match status" value="1"/>
</dbReference>
<comment type="subunit">
    <text evidence="9">Homodimer.</text>
</comment>
<dbReference type="InterPro" id="IPR000999">
    <property type="entry name" value="RNase_III_dom"/>
</dbReference>
<sequence>MSDAPPPEITQVLDHEPRDPALFLTALTHSSHAGESYQRLEFLGDRVLGLVMGEWLFKTFPSEPEGKLSRRLNALVSGETCAEIAKELDLGRHIRMGKQARDDGAQYSTYVLGDVVEALIGALFVEAGIDGARAFIRKAWGDRVHSQGKAPKHPKAELQEFAAAKQWRPPVYETTHRGGPHHAPVFTITVSIPGRASAEAKGSSKQEAETEAARNLLKELKS</sequence>
<dbReference type="GO" id="GO:0010468">
    <property type="term" value="P:regulation of gene expression"/>
    <property type="evidence" value="ECO:0007669"/>
    <property type="project" value="TreeGrafter"/>
</dbReference>
<feature type="region of interest" description="Disordered" evidence="10">
    <location>
        <begin position="196"/>
        <end position="222"/>
    </location>
</feature>
<keyword evidence="9" id="KW-0699">rRNA-binding</keyword>
<dbReference type="InterPro" id="IPR036389">
    <property type="entry name" value="RNase_III_sf"/>
</dbReference>
<keyword evidence="7 9" id="KW-0378">Hydrolase</keyword>
<evidence type="ECO:0000256" key="4">
    <source>
        <dbReference type="ARBA" id="ARBA00022664"/>
    </source>
</evidence>
<protein>
    <recommendedName>
        <fullName evidence="9">Ribonuclease 3</fullName>
        <ecNumber evidence="9">3.1.26.3</ecNumber>
    </recommendedName>
    <alternativeName>
        <fullName evidence="9">Ribonuclease III</fullName>
        <shortName evidence="9">RNase III</shortName>
    </alternativeName>
</protein>
<feature type="binding site" evidence="9">
    <location>
        <position position="117"/>
    </location>
    <ligand>
        <name>Mg(2+)</name>
        <dbReference type="ChEBI" id="CHEBI:18420"/>
    </ligand>
</feature>
<dbReference type="EC" id="3.1.26.3" evidence="9"/>
<dbReference type="GO" id="GO:0006364">
    <property type="term" value="P:rRNA processing"/>
    <property type="evidence" value="ECO:0007669"/>
    <property type="project" value="UniProtKB-UniRule"/>
</dbReference>
<keyword evidence="9" id="KW-0460">Magnesium</keyword>
<dbReference type="PROSITE" id="PS50137">
    <property type="entry name" value="DS_RBD"/>
    <property type="match status" value="1"/>
</dbReference>
<evidence type="ECO:0000256" key="5">
    <source>
        <dbReference type="ARBA" id="ARBA00022722"/>
    </source>
</evidence>
<dbReference type="FunFam" id="1.10.1520.10:FF:000001">
    <property type="entry name" value="Ribonuclease 3"/>
    <property type="match status" value="1"/>
</dbReference>
<evidence type="ECO:0000256" key="3">
    <source>
        <dbReference type="ARBA" id="ARBA00022552"/>
    </source>
</evidence>
<dbReference type="SMART" id="SM00535">
    <property type="entry name" value="RIBOc"/>
    <property type="match status" value="1"/>
</dbReference>
<dbReference type="GO" id="GO:0003725">
    <property type="term" value="F:double-stranded RNA binding"/>
    <property type="evidence" value="ECO:0007669"/>
    <property type="project" value="TreeGrafter"/>
</dbReference>
<evidence type="ECO:0000256" key="10">
    <source>
        <dbReference type="SAM" id="MobiDB-lite"/>
    </source>
</evidence>
<evidence type="ECO:0000256" key="6">
    <source>
        <dbReference type="ARBA" id="ARBA00022759"/>
    </source>
</evidence>
<feature type="active site" evidence="9">
    <location>
        <position position="117"/>
    </location>
</feature>